<sequence>MAPPPRPPPELIEDAVAEILLRIPPDEPADLFRAALVCKPWRRILSDRAFLHRYRSFHGAPPLLGFLQNSHIGGPIPRFVPATSATHFSIPAFNCRRWYAMDCRHGRALLLSLDPTGLIVWDPISGDHKSIPLPPYPNSCFRAAVLCATDNCDHLDCRSGPFLVVAVGTIGLEDDTWVSIYSSETGAWSEITVVPHCGSCIGEHSPSVLTGDSLYFKFDFGESILKYNLTGRILSVINVPDLGQPEGIITTASDGGLGFACVNDNMLFLWSWNAGPDGNAGWVKDRVIDLSMLLPISICSYKVIGFAEGANTIFISTLVGVYFTINLKSGQVRKVCKGVYYDEDIVPFMGFYTPDNLKERPSRSVNMSSEARDAYDDHLLWSCFQFRD</sequence>
<feature type="domain" description="F-box" evidence="1">
    <location>
        <begin position="18"/>
        <end position="54"/>
    </location>
</feature>
<dbReference type="Gramene" id="TVU13441">
    <property type="protein sequence ID" value="TVU13441"/>
    <property type="gene ID" value="EJB05_40498"/>
</dbReference>
<protein>
    <recommendedName>
        <fullName evidence="1">F-box domain-containing protein</fullName>
    </recommendedName>
</protein>
<name>A0A5J9TRV0_9POAL</name>
<dbReference type="SUPFAM" id="SSF50965">
    <property type="entry name" value="Galactose oxidase, central domain"/>
    <property type="match status" value="1"/>
</dbReference>
<evidence type="ECO:0000259" key="1">
    <source>
        <dbReference type="Pfam" id="PF12937"/>
    </source>
</evidence>
<proteinExistence type="predicted"/>
<dbReference type="Pfam" id="PF12937">
    <property type="entry name" value="F-box-like"/>
    <property type="match status" value="1"/>
</dbReference>
<dbReference type="PANTHER" id="PTHR32133">
    <property type="entry name" value="OS07G0120400 PROTEIN"/>
    <property type="match status" value="1"/>
</dbReference>
<dbReference type="PANTHER" id="PTHR32133:SF408">
    <property type="entry name" value="OS07G0120400 PROTEIN"/>
    <property type="match status" value="1"/>
</dbReference>
<dbReference type="AlphaFoldDB" id="A0A5J9TRV0"/>
<gene>
    <name evidence="2" type="ORF">EJB05_40498</name>
</gene>
<dbReference type="SUPFAM" id="SSF81383">
    <property type="entry name" value="F-box domain"/>
    <property type="match status" value="1"/>
</dbReference>
<evidence type="ECO:0000313" key="3">
    <source>
        <dbReference type="Proteomes" id="UP000324897"/>
    </source>
</evidence>
<dbReference type="InterPro" id="IPR001810">
    <property type="entry name" value="F-box_dom"/>
</dbReference>
<accession>A0A5J9TRV0</accession>
<dbReference type="InterPro" id="IPR036047">
    <property type="entry name" value="F-box-like_dom_sf"/>
</dbReference>
<dbReference type="EMBL" id="RWGY01000034">
    <property type="protein sequence ID" value="TVU13441.1"/>
    <property type="molecule type" value="Genomic_DNA"/>
</dbReference>
<comment type="caution">
    <text evidence="2">The sequence shown here is derived from an EMBL/GenBank/DDBJ whole genome shotgun (WGS) entry which is preliminary data.</text>
</comment>
<keyword evidence="3" id="KW-1185">Reference proteome</keyword>
<reference evidence="2 3" key="1">
    <citation type="journal article" date="2019" name="Sci. Rep.">
        <title>A high-quality genome of Eragrostis curvula grass provides insights into Poaceae evolution and supports new strategies to enhance forage quality.</title>
        <authorList>
            <person name="Carballo J."/>
            <person name="Santos B.A.C.M."/>
            <person name="Zappacosta D."/>
            <person name="Garbus I."/>
            <person name="Selva J.P."/>
            <person name="Gallo C.A."/>
            <person name="Diaz A."/>
            <person name="Albertini E."/>
            <person name="Caccamo M."/>
            <person name="Echenique V."/>
        </authorList>
    </citation>
    <scope>NUCLEOTIDE SEQUENCE [LARGE SCALE GENOMIC DNA]</scope>
    <source>
        <strain evidence="3">cv. Victoria</strain>
        <tissue evidence="2">Leaf</tissue>
    </source>
</reference>
<organism evidence="2 3">
    <name type="scientific">Eragrostis curvula</name>
    <name type="common">weeping love grass</name>
    <dbReference type="NCBI Taxonomy" id="38414"/>
    <lineage>
        <taxon>Eukaryota</taxon>
        <taxon>Viridiplantae</taxon>
        <taxon>Streptophyta</taxon>
        <taxon>Embryophyta</taxon>
        <taxon>Tracheophyta</taxon>
        <taxon>Spermatophyta</taxon>
        <taxon>Magnoliopsida</taxon>
        <taxon>Liliopsida</taxon>
        <taxon>Poales</taxon>
        <taxon>Poaceae</taxon>
        <taxon>PACMAD clade</taxon>
        <taxon>Chloridoideae</taxon>
        <taxon>Eragrostideae</taxon>
        <taxon>Eragrostidinae</taxon>
        <taxon>Eragrostis</taxon>
    </lineage>
</organism>
<feature type="non-terminal residue" evidence="2">
    <location>
        <position position="1"/>
    </location>
</feature>
<evidence type="ECO:0000313" key="2">
    <source>
        <dbReference type="EMBL" id="TVU13441.1"/>
    </source>
</evidence>
<dbReference type="InterPro" id="IPR011043">
    <property type="entry name" value="Gal_Oxase/kelch_b-propeller"/>
</dbReference>
<dbReference type="Proteomes" id="UP000324897">
    <property type="component" value="Unassembled WGS sequence"/>
</dbReference>